<dbReference type="Gene3D" id="3.40.47.10">
    <property type="match status" value="1"/>
</dbReference>
<name>A0A261RXL3_9BORD</name>
<accession>A0A261RXL3</accession>
<keyword evidence="2" id="KW-1185">Reference proteome</keyword>
<dbReference type="EMBL" id="NEVM01000005">
    <property type="protein sequence ID" value="OZI29826.1"/>
    <property type="molecule type" value="Genomic_DNA"/>
</dbReference>
<dbReference type="GO" id="GO:0016746">
    <property type="term" value="F:acyltransferase activity"/>
    <property type="evidence" value="ECO:0007669"/>
    <property type="project" value="InterPro"/>
</dbReference>
<dbReference type="SUPFAM" id="SSF53901">
    <property type="entry name" value="Thiolase-like"/>
    <property type="match status" value="1"/>
</dbReference>
<evidence type="ECO:0008006" key="3">
    <source>
        <dbReference type="Google" id="ProtNLM"/>
    </source>
</evidence>
<evidence type="ECO:0000313" key="1">
    <source>
        <dbReference type="EMBL" id="OZI29826.1"/>
    </source>
</evidence>
<proteinExistence type="predicted"/>
<organism evidence="1 2">
    <name type="scientific">Bordetella genomosp. 10</name>
    <dbReference type="NCBI Taxonomy" id="1416804"/>
    <lineage>
        <taxon>Bacteria</taxon>
        <taxon>Pseudomonadati</taxon>
        <taxon>Pseudomonadota</taxon>
        <taxon>Betaproteobacteria</taxon>
        <taxon>Burkholderiales</taxon>
        <taxon>Alcaligenaceae</taxon>
        <taxon>Bordetella</taxon>
    </lineage>
</organism>
<dbReference type="Proteomes" id="UP000216020">
    <property type="component" value="Unassembled WGS sequence"/>
</dbReference>
<protein>
    <recommendedName>
        <fullName evidence="3">Beta-ketoacyl synthase N-terminal domain-containing protein</fullName>
    </recommendedName>
</protein>
<evidence type="ECO:0000313" key="2">
    <source>
        <dbReference type="Proteomes" id="UP000216020"/>
    </source>
</evidence>
<dbReference type="AlphaFoldDB" id="A0A261RXL3"/>
<reference evidence="2" key="1">
    <citation type="submission" date="2017-05" db="EMBL/GenBank/DDBJ databases">
        <title>Complete and WGS of Bordetella genogroups.</title>
        <authorList>
            <person name="Spilker T."/>
            <person name="Lipuma J."/>
        </authorList>
    </citation>
    <scope>NUCLEOTIDE SEQUENCE [LARGE SCALE GENOMIC DNA]</scope>
    <source>
        <strain evidence="2">AU16122</strain>
    </source>
</reference>
<comment type="caution">
    <text evidence="1">The sequence shown here is derived from an EMBL/GenBank/DDBJ whole genome shotgun (WGS) entry which is preliminary data.</text>
</comment>
<dbReference type="RefSeq" id="WP_094854269.1">
    <property type="nucleotide sequence ID" value="NZ_NEVM01000005.1"/>
</dbReference>
<gene>
    <name evidence="1" type="ORF">CAL29_17105</name>
</gene>
<dbReference type="OrthoDB" id="9150410at2"/>
<dbReference type="InterPro" id="IPR016039">
    <property type="entry name" value="Thiolase-like"/>
</dbReference>
<sequence length="330" mass="35137">MNIPILRDGPYLHAIGWLRGKDCAARVATTPEWSNLPNPIDFAGDGGYRLQSGLQDGLQGGLQDGRQDEAPDDNRYEIPAAVMRGSGVTRARSAAKATVYSALLGRKLLDTAAARPGYHGDRAGVAIASGSSITPIAWKFETAGLRHGWDRTDTLLLPSSIPSAITTQVSAALDTHAAAIAFQDGLLGVCAALEYAHLSFLHRRSDCFLVMGADEVSRVQCDALAALDDRRPWLDGASGMVLGRGPNTDEDWQLTLCANVSADRPPALPADWSLAASLDIEVPGNATLFTAPLLAYALHALLRGATHRAILNCRLPGRGVHILGFSQHKH</sequence>